<dbReference type="KEGG" id="vg:29125447"/>
<evidence type="ECO:0000313" key="2">
    <source>
        <dbReference type="EMBL" id="AMM45079.1"/>
    </source>
</evidence>
<sequence>MGGDRGGKQGNSTLDHPKRPNIRGAFSSNLGDNSLVGANSFS</sequence>
<dbReference type="Proteomes" id="UP000203261">
    <property type="component" value="Segment"/>
</dbReference>
<evidence type="ECO:0000313" key="3">
    <source>
        <dbReference type="Proteomes" id="UP000203261"/>
    </source>
</evidence>
<feature type="region of interest" description="Disordered" evidence="1">
    <location>
        <begin position="1"/>
        <end position="42"/>
    </location>
</feature>
<organism evidence="2 3">
    <name type="scientific">Bacillus phage SP-15</name>
    <dbReference type="NCBI Taxonomy" id="1792032"/>
    <lineage>
        <taxon>Viruses</taxon>
        <taxon>Duplodnaviria</taxon>
        <taxon>Heunggongvirae</taxon>
        <taxon>Uroviricota</taxon>
        <taxon>Caudoviricetes</taxon>
        <taxon>Thornevirus</taxon>
        <taxon>Thornevirus SP15</taxon>
    </lineage>
</organism>
<proteinExistence type="predicted"/>
<dbReference type="RefSeq" id="YP_009302668.1">
    <property type="nucleotide sequence ID" value="NC_031245.1"/>
</dbReference>
<feature type="compositionally biased region" description="Polar residues" evidence="1">
    <location>
        <begin position="26"/>
        <end position="42"/>
    </location>
</feature>
<name>A0A127AWK2_9CAUD</name>
<dbReference type="EMBL" id="KT624200">
    <property type="protein sequence ID" value="AMM45079.1"/>
    <property type="molecule type" value="Genomic_DNA"/>
</dbReference>
<dbReference type="GeneID" id="29125447"/>
<evidence type="ECO:0000256" key="1">
    <source>
        <dbReference type="SAM" id="MobiDB-lite"/>
    </source>
</evidence>
<reference evidence="2 3" key="1">
    <citation type="submission" date="2015-08" db="EMBL/GenBank/DDBJ databases">
        <authorList>
            <person name="Babu N.S."/>
            <person name="Beckwith C.J."/>
            <person name="Beseler K.G."/>
            <person name="Brison A."/>
            <person name="Carone J.V."/>
            <person name="Caskin T.P."/>
            <person name="Diamond M."/>
            <person name="Durham M.E."/>
            <person name="Foxe J.M."/>
            <person name="Go M."/>
            <person name="Henderson B.A."/>
            <person name="Jones I.B."/>
            <person name="McGettigan J.A."/>
            <person name="Micheletti S.J."/>
            <person name="Nasrallah M.E."/>
            <person name="Ortiz D."/>
            <person name="Piller C.R."/>
            <person name="Privatt S.R."/>
            <person name="Schneider S.L."/>
            <person name="Sharp S."/>
            <person name="Smith T.C."/>
            <person name="Stanton J.D."/>
            <person name="Ullery H.E."/>
            <person name="Wilson R.J."/>
            <person name="Serrano M.G."/>
            <person name="Buck G."/>
            <person name="Lee V."/>
            <person name="Wang Y."/>
            <person name="Carvalho R."/>
            <person name="Voegtly L."/>
            <person name="Shi R."/>
            <person name="Duckworth R."/>
            <person name="Johnson A."/>
            <person name="Loviza R."/>
            <person name="Walstead R."/>
            <person name="Shah Z."/>
            <person name="Kiflezghi M."/>
            <person name="Wade K."/>
            <person name="Ball S.L."/>
            <person name="Bradley K.W."/>
            <person name="Asai D.J."/>
            <person name="Bowman C.A."/>
            <person name="Russell D.A."/>
            <person name="Pope W.H."/>
            <person name="Jacobs-Sera D."/>
            <person name="Hendrix R.W."/>
            <person name="Hatfull G.F."/>
        </authorList>
    </citation>
    <scope>NUCLEOTIDE SEQUENCE [LARGE SCALE GENOMIC DNA]</scope>
</reference>
<gene>
    <name evidence="2" type="ORF">SP15_271A</name>
</gene>
<protein>
    <submittedName>
        <fullName evidence="2">Uncharacterized protein</fullName>
    </submittedName>
</protein>
<accession>A0A127AWK2</accession>
<keyword evidence="3" id="KW-1185">Reference proteome</keyword>